<dbReference type="Pfam" id="PF04773">
    <property type="entry name" value="FecR"/>
    <property type="match status" value="1"/>
</dbReference>
<evidence type="ECO:0000259" key="2">
    <source>
        <dbReference type="Pfam" id="PF04773"/>
    </source>
</evidence>
<organism evidence="3 4">
    <name type="scientific">Roseobacter insulae</name>
    <dbReference type="NCBI Taxonomy" id="2859783"/>
    <lineage>
        <taxon>Bacteria</taxon>
        <taxon>Pseudomonadati</taxon>
        <taxon>Pseudomonadota</taxon>
        <taxon>Alphaproteobacteria</taxon>
        <taxon>Rhodobacterales</taxon>
        <taxon>Roseobacteraceae</taxon>
        <taxon>Roseobacter</taxon>
    </lineage>
</organism>
<feature type="chain" id="PRO_5040777926" evidence="1">
    <location>
        <begin position="26"/>
        <end position="173"/>
    </location>
</feature>
<keyword evidence="4" id="KW-1185">Reference proteome</keyword>
<accession>A0A9X1JZH4</accession>
<sequence>MFFVKRFASALLLAAFLPVSQPAEAQVPPNCEVSTAADPDREVLVCAFGLVIEMEAAAQMGFTGAVSDTDATVIELNDGAALFDVEPGQARPQIRTPHAIAAVRGTIYIVDVSASQTSVFVVQGEVAVSTLDDSSGPVTLVAGEGVDVVPGTPLKVVSWGKERVSALLARFGR</sequence>
<dbReference type="GO" id="GO:0016989">
    <property type="term" value="F:sigma factor antagonist activity"/>
    <property type="evidence" value="ECO:0007669"/>
    <property type="project" value="TreeGrafter"/>
</dbReference>
<evidence type="ECO:0000313" key="3">
    <source>
        <dbReference type="EMBL" id="MBW4707189.1"/>
    </source>
</evidence>
<dbReference type="Proteomes" id="UP001138661">
    <property type="component" value="Unassembled WGS sequence"/>
</dbReference>
<dbReference type="RefSeq" id="WP_219499696.1">
    <property type="nucleotide sequence ID" value="NZ_JAHXDN010000001.1"/>
</dbReference>
<feature type="signal peptide" evidence="1">
    <location>
        <begin position="1"/>
        <end position="25"/>
    </location>
</feature>
<dbReference type="EMBL" id="JAHXDN010000001">
    <property type="protein sequence ID" value="MBW4707189.1"/>
    <property type="molecule type" value="Genomic_DNA"/>
</dbReference>
<name>A0A9X1JZH4_9RHOB</name>
<protein>
    <submittedName>
        <fullName evidence="3">FecR family protein</fullName>
    </submittedName>
</protein>
<dbReference type="PANTHER" id="PTHR30273">
    <property type="entry name" value="PERIPLASMIC SIGNAL SENSOR AND SIGMA FACTOR ACTIVATOR FECR-RELATED"/>
    <property type="match status" value="1"/>
</dbReference>
<comment type="caution">
    <text evidence="3">The sequence shown here is derived from an EMBL/GenBank/DDBJ whole genome shotgun (WGS) entry which is preliminary data.</text>
</comment>
<feature type="domain" description="FecR protein" evidence="2">
    <location>
        <begin position="49"/>
        <end position="126"/>
    </location>
</feature>
<dbReference type="InterPro" id="IPR012373">
    <property type="entry name" value="Ferrdict_sens_TM"/>
</dbReference>
<dbReference type="InterPro" id="IPR006860">
    <property type="entry name" value="FecR"/>
</dbReference>
<keyword evidence="1" id="KW-0732">Signal</keyword>
<evidence type="ECO:0000313" key="4">
    <source>
        <dbReference type="Proteomes" id="UP001138661"/>
    </source>
</evidence>
<dbReference type="AlphaFoldDB" id="A0A9X1JZH4"/>
<proteinExistence type="predicted"/>
<dbReference type="PANTHER" id="PTHR30273:SF2">
    <property type="entry name" value="PROTEIN FECR"/>
    <property type="match status" value="1"/>
</dbReference>
<reference evidence="3" key="1">
    <citation type="submission" date="2021-07" db="EMBL/GenBank/DDBJ databases">
        <title>Roseobacter insulae sp. nov., isolated from a tidal flat.</title>
        <authorList>
            <person name="Park S."/>
            <person name="Yoon J.-H."/>
        </authorList>
    </citation>
    <scope>NUCLEOTIDE SEQUENCE</scope>
    <source>
        <strain evidence="3">YSTF-M11</strain>
    </source>
</reference>
<evidence type="ECO:0000256" key="1">
    <source>
        <dbReference type="SAM" id="SignalP"/>
    </source>
</evidence>
<gene>
    <name evidence="3" type="ORF">KX928_05255</name>
</gene>